<evidence type="ECO:0000313" key="2">
    <source>
        <dbReference type="EMBL" id="KAJ1096270.1"/>
    </source>
</evidence>
<evidence type="ECO:0000256" key="1">
    <source>
        <dbReference type="SAM" id="MobiDB-lite"/>
    </source>
</evidence>
<keyword evidence="3" id="KW-1185">Reference proteome</keyword>
<dbReference type="PANTHER" id="PTHR11505">
    <property type="entry name" value="L1 TRANSPOSABLE ELEMENT-RELATED"/>
    <property type="match status" value="1"/>
</dbReference>
<feature type="compositionally biased region" description="Low complexity" evidence="1">
    <location>
        <begin position="30"/>
        <end position="41"/>
    </location>
</feature>
<reference evidence="2" key="1">
    <citation type="journal article" date="2022" name="bioRxiv">
        <title>Sequencing and chromosome-scale assembly of the giantPleurodeles waltlgenome.</title>
        <authorList>
            <person name="Brown T."/>
            <person name="Elewa A."/>
            <person name="Iarovenko S."/>
            <person name="Subramanian E."/>
            <person name="Araus A.J."/>
            <person name="Petzold A."/>
            <person name="Susuki M."/>
            <person name="Suzuki K.-i.T."/>
            <person name="Hayashi T."/>
            <person name="Toyoda A."/>
            <person name="Oliveira C."/>
            <person name="Osipova E."/>
            <person name="Leigh N.D."/>
            <person name="Simon A."/>
            <person name="Yun M.H."/>
        </authorList>
    </citation>
    <scope>NUCLEOTIDE SEQUENCE</scope>
    <source>
        <strain evidence="2">20211129_DDA</strain>
        <tissue evidence="2">Liver</tissue>
    </source>
</reference>
<feature type="region of interest" description="Disordered" evidence="1">
    <location>
        <begin position="295"/>
        <end position="325"/>
    </location>
</feature>
<gene>
    <name evidence="2" type="ORF">NDU88_001413</name>
</gene>
<dbReference type="InterPro" id="IPR004244">
    <property type="entry name" value="Transposase_22"/>
</dbReference>
<protein>
    <submittedName>
        <fullName evidence="2">Uncharacterized protein</fullName>
    </submittedName>
</protein>
<dbReference type="Gene3D" id="3.30.70.1820">
    <property type="entry name" value="L1 transposable element, RRM domain"/>
    <property type="match status" value="1"/>
</dbReference>
<feature type="region of interest" description="Disordered" evidence="1">
    <location>
        <begin position="26"/>
        <end position="50"/>
    </location>
</feature>
<dbReference type="Proteomes" id="UP001066276">
    <property type="component" value="Chromosome 10"/>
</dbReference>
<comment type="caution">
    <text evidence="2">The sequence shown here is derived from an EMBL/GenBank/DDBJ whole genome shotgun (WGS) entry which is preliminary data.</text>
</comment>
<dbReference type="AlphaFoldDB" id="A0AAV7LXL3"/>
<accession>A0AAV7LXL3</accession>
<proteinExistence type="predicted"/>
<organism evidence="2 3">
    <name type="scientific">Pleurodeles waltl</name>
    <name type="common">Iberian ribbed newt</name>
    <dbReference type="NCBI Taxonomy" id="8319"/>
    <lineage>
        <taxon>Eukaryota</taxon>
        <taxon>Metazoa</taxon>
        <taxon>Chordata</taxon>
        <taxon>Craniata</taxon>
        <taxon>Vertebrata</taxon>
        <taxon>Euteleostomi</taxon>
        <taxon>Amphibia</taxon>
        <taxon>Batrachia</taxon>
        <taxon>Caudata</taxon>
        <taxon>Salamandroidea</taxon>
        <taxon>Salamandridae</taxon>
        <taxon>Pleurodelinae</taxon>
        <taxon>Pleurodeles</taxon>
    </lineage>
</organism>
<dbReference type="EMBL" id="JANPWB010000014">
    <property type="protein sequence ID" value="KAJ1096270.1"/>
    <property type="molecule type" value="Genomic_DNA"/>
</dbReference>
<name>A0AAV7LXL3_PLEWA</name>
<sequence>MPGGRSSHKTTGKLARQLLFSEALLQAKGTPPQTATQPSTTYEEMANPTQEPSMDRILQEISAVDHRLVGMDNAMVSMAAEMKSICTEIASFQTHVLGLEQRVSKVEAHASSFQNRDQELLFLRSKLTDLEDRIRRDYVRFIGFLENIKGEDLHRFLRDTLPRLTDTVFEPPLEFQRAHRLGPRRTGTDAHPRPIIACLLRHTQVRQLIQKARTQVPCQLDGHIIRISADFSKETSDRRRAFLALRPRLHQMEVKYGLFDPARMWITKNGISKDFYDPEDLRAFLDGLSLTDSSTLPPHRDMMATDQNTPLKDLAPGGSGSDHQSVITCPRGRDLERLLHSHDDRGQVLHVVALHTQVADRDKSCSPSKPLAETT</sequence>
<evidence type="ECO:0000313" key="3">
    <source>
        <dbReference type="Proteomes" id="UP001066276"/>
    </source>
</evidence>